<organism evidence="1 2">
    <name type="scientific">Hominisplanchenecus murintestinalis</name>
    <dbReference type="NCBI Taxonomy" id="2941517"/>
    <lineage>
        <taxon>Bacteria</taxon>
        <taxon>Bacillati</taxon>
        <taxon>Bacillota</taxon>
        <taxon>Clostridia</taxon>
        <taxon>Lachnospirales</taxon>
        <taxon>Lachnospiraceae</taxon>
        <taxon>Hominisplanchenecus</taxon>
    </lineage>
</organism>
<accession>A0AC61QXP3</accession>
<comment type="caution">
    <text evidence="1">The sequence shown here is derived from an EMBL/GenBank/DDBJ whole genome shotgun (WGS) entry which is preliminary data.</text>
</comment>
<dbReference type="EMBL" id="SRZB01000029">
    <property type="protein sequence ID" value="TGX97578.1"/>
    <property type="molecule type" value="Genomic_DNA"/>
</dbReference>
<dbReference type="Proteomes" id="UP000307720">
    <property type="component" value="Unassembled WGS sequence"/>
</dbReference>
<name>A0AC61QXP3_9FIRM</name>
<reference evidence="1" key="1">
    <citation type="submission" date="2019-04" db="EMBL/GenBank/DDBJ databases">
        <title>Microbes associate with the intestines of laboratory mice.</title>
        <authorList>
            <person name="Navarre W."/>
            <person name="Wong E."/>
            <person name="Huang K."/>
            <person name="Tropini C."/>
            <person name="Ng K."/>
            <person name="Yu B."/>
        </authorList>
    </citation>
    <scope>NUCLEOTIDE SEQUENCE</scope>
    <source>
        <strain evidence="1">NM72_1-8</strain>
    </source>
</reference>
<protein>
    <submittedName>
        <fullName evidence="1">Uncharacterized protein</fullName>
    </submittedName>
</protein>
<keyword evidence="2" id="KW-1185">Reference proteome</keyword>
<proteinExistence type="predicted"/>
<sequence length="89" mass="10286">MLTLAMPVTAEAAAKKAPKLSMFTAKKYNAIHLLPEPNISPRYWEDIIWMPSEDHTGMVKIFEKENYLTINVSFDRKNHTFTKINSDDE</sequence>
<gene>
    <name evidence="1" type="ORF">E5357_12135</name>
</gene>
<evidence type="ECO:0000313" key="2">
    <source>
        <dbReference type="Proteomes" id="UP000307720"/>
    </source>
</evidence>
<evidence type="ECO:0000313" key="1">
    <source>
        <dbReference type="EMBL" id="TGX97578.1"/>
    </source>
</evidence>